<evidence type="ECO:0000313" key="1">
    <source>
        <dbReference type="EMBL" id="CBY88542.1"/>
    </source>
</evidence>
<dbReference type="KEGG" id="vg:10894591"/>
<dbReference type="Proteomes" id="UP000008465">
    <property type="component" value="Segment"/>
</dbReference>
<dbReference type="RefSeq" id="YP_004539084.1">
    <property type="nucleotide sequence ID" value="NC_015585.1"/>
</dbReference>
<dbReference type="GeneID" id="10894591"/>
<name>F4N9R4_9CAUD</name>
<organism evidence="1 2">
    <name type="scientific">Pantoea phage LIMEzero</name>
    <dbReference type="NCBI Taxonomy" id="943335"/>
    <lineage>
        <taxon>Viruses</taxon>
        <taxon>Duplodnaviria</taxon>
        <taxon>Heunggongvirae</taxon>
        <taxon>Uroviricota</taxon>
        <taxon>Caudoviricetes</taxon>
        <taxon>Autographivirales</taxon>
        <taxon>Autoscriptoviridae</taxon>
        <taxon>Stentvirinae</taxon>
        <taxon>Waewaevirus</taxon>
        <taxon>Waewaevirus limezero</taxon>
    </lineage>
</organism>
<protein>
    <submittedName>
        <fullName evidence="1">Uncharacterized protein</fullName>
    </submittedName>
</protein>
<accession>F4N9R4</accession>
<reference evidence="2" key="1">
    <citation type="journal article" date="2011" name="Appl. Environ. Microbiol.">
        <title>Bacteriophages LIMElight and LIMEzero of Pantoea agglomerans, belonging to the "phiKMV-like viruses".</title>
        <authorList>
            <person name="Adriaenssens E.M."/>
            <person name="Ceyssens P.J."/>
            <person name="Dunon V."/>
            <person name="Ackermann H.W."/>
            <person name="Van Vaerenbergh J."/>
            <person name="Maes M."/>
            <person name="De Proft M."/>
            <person name="Lavigne R."/>
        </authorList>
    </citation>
    <scope>NUCLEOTIDE SEQUENCE [LARGE SCALE GENOMIC DNA]</scope>
</reference>
<evidence type="ECO:0000313" key="2">
    <source>
        <dbReference type="Proteomes" id="UP000008465"/>
    </source>
</evidence>
<dbReference type="EMBL" id="FR751545">
    <property type="protein sequence ID" value="CBY88542.1"/>
    <property type="molecule type" value="Genomic_DNA"/>
</dbReference>
<proteinExistence type="predicted"/>
<sequence length="103" mass="11318">MKHLAQTIIACLVMALALIIFCPSVHAAFLPVVELDARDSVMPVKEDIIPVCVIDTRNNGIISTIVYPDECISIIAGLRDEMQRSDKTALIHLTINGQHINLI</sequence>
<keyword evidence="2" id="KW-1185">Reference proteome</keyword>